<protein>
    <recommendedName>
        <fullName evidence="3">F-box domain-containing protein</fullName>
    </recommendedName>
</protein>
<dbReference type="Gene3D" id="3.80.10.10">
    <property type="entry name" value="Ribonuclease Inhibitor"/>
    <property type="match status" value="1"/>
</dbReference>
<dbReference type="AlphaFoldDB" id="A0A6A4IZQ5"/>
<keyword evidence="2" id="KW-1185">Reference proteome</keyword>
<dbReference type="InterPro" id="IPR032675">
    <property type="entry name" value="LRR_dom_sf"/>
</dbReference>
<name>A0A6A4IZQ5_APOLU</name>
<dbReference type="GO" id="GO:0031146">
    <property type="term" value="P:SCF-dependent proteasomal ubiquitin-dependent protein catabolic process"/>
    <property type="evidence" value="ECO:0007669"/>
    <property type="project" value="TreeGrafter"/>
</dbReference>
<dbReference type="PANTHER" id="PTHR13318">
    <property type="entry name" value="PARTNER OF PAIRED, ISOFORM B-RELATED"/>
    <property type="match status" value="1"/>
</dbReference>
<dbReference type="CDD" id="cd22126">
    <property type="entry name" value="F-box_FBXL15"/>
    <property type="match status" value="1"/>
</dbReference>
<dbReference type="GO" id="GO:0019005">
    <property type="term" value="C:SCF ubiquitin ligase complex"/>
    <property type="evidence" value="ECO:0007669"/>
    <property type="project" value="TreeGrafter"/>
</dbReference>
<dbReference type="EMBL" id="WIXP02000016">
    <property type="protein sequence ID" value="KAF6198202.1"/>
    <property type="molecule type" value="Genomic_DNA"/>
</dbReference>
<dbReference type="Proteomes" id="UP000466442">
    <property type="component" value="Linkage Group LG16"/>
</dbReference>
<accession>A0A6A4IZQ5</accession>
<reference evidence="1" key="1">
    <citation type="journal article" date="2021" name="Mol. Ecol. Resour.">
        <title>Apolygus lucorum genome provides insights into omnivorousness and mesophyll feeding.</title>
        <authorList>
            <person name="Liu Y."/>
            <person name="Liu H."/>
            <person name="Wang H."/>
            <person name="Huang T."/>
            <person name="Liu B."/>
            <person name="Yang B."/>
            <person name="Yin L."/>
            <person name="Li B."/>
            <person name="Zhang Y."/>
            <person name="Zhang S."/>
            <person name="Jiang F."/>
            <person name="Zhang X."/>
            <person name="Ren Y."/>
            <person name="Wang B."/>
            <person name="Wang S."/>
            <person name="Lu Y."/>
            <person name="Wu K."/>
            <person name="Fan W."/>
            <person name="Wang G."/>
        </authorList>
    </citation>
    <scope>NUCLEOTIDE SEQUENCE</scope>
    <source>
        <strain evidence="1">12Hb</strain>
    </source>
</reference>
<organism evidence="1 2">
    <name type="scientific">Apolygus lucorum</name>
    <name type="common">Small green plant bug</name>
    <name type="synonym">Lygocoris lucorum</name>
    <dbReference type="NCBI Taxonomy" id="248454"/>
    <lineage>
        <taxon>Eukaryota</taxon>
        <taxon>Metazoa</taxon>
        <taxon>Ecdysozoa</taxon>
        <taxon>Arthropoda</taxon>
        <taxon>Hexapoda</taxon>
        <taxon>Insecta</taxon>
        <taxon>Pterygota</taxon>
        <taxon>Neoptera</taxon>
        <taxon>Paraneoptera</taxon>
        <taxon>Hemiptera</taxon>
        <taxon>Heteroptera</taxon>
        <taxon>Panheteroptera</taxon>
        <taxon>Cimicomorpha</taxon>
        <taxon>Miridae</taxon>
        <taxon>Mirini</taxon>
        <taxon>Apolygus</taxon>
    </lineage>
</organism>
<comment type="caution">
    <text evidence="1">The sequence shown here is derived from an EMBL/GenBank/DDBJ whole genome shotgun (WGS) entry which is preliminary data.</text>
</comment>
<sequence length="281" mass="32203">MSALDLTSLLWDDILFKKVFPRLSMTDLFNLRAASRKCKEMVEAYFVDMPVLSLSPFAHKFPRHHFAVLARCCSNLREVKLAGCEFLTTPLLSELFSRNHKITTLILDKTTNLESSCLQHVIIDCKNLKVLRLSECVWVTVGCLDALTLHHQSLEEVDLSYCTAVSSHHSLNFFLSKLPKLRSLRLGGLLCLDSTLSMVLTFCRELEMLDLSHGQSSSERVKELIEGLPKLKYVDLRSHTFLDCKYTKEGLKNLGWKQNKIIVLTNLTYEHQWTIRIALPF</sequence>
<gene>
    <name evidence="1" type="ORF">GE061_007949</name>
</gene>
<dbReference type="OrthoDB" id="6629335at2759"/>
<proteinExistence type="predicted"/>
<evidence type="ECO:0008006" key="3">
    <source>
        <dbReference type="Google" id="ProtNLM"/>
    </source>
</evidence>
<evidence type="ECO:0000313" key="1">
    <source>
        <dbReference type="EMBL" id="KAF6198202.1"/>
    </source>
</evidence>
<evidence type="ECO:0000313" key="2">
    <source>
        <dbReference type="Proteomes" id="UP000466442"/>
    </source>
</evidence>
<dbReference type="SUPFAM" id="SSF52047">
    <property type="entry name" value="RNI-like"/>
    <property type="match status" value="1"/>
</dbReference>